<dbReference type="GO" id="GO:0046872">
    <property type="term" value="F:metal ion binding"/>
    <property type="evidence" value="ECO:0007669"/>
    <property type="project" value="InterPro"/>
</dbReference>
<dbReference type="Pfam" id="PF02078">
    <property type="entry name" value="Synapsin"/>
    <property type="match status" value="1"/>
</dbReference>
<evidence type="ECO:0000256" key="5">
    <source>
        <dbReference type="PROSITE-ProRule" id="PRU00409"/>
    </source>
</evidence>
<keyword evidence="5" id="KW-0547">Nucleotide-binding</keyword>
<dbReference type="SUPFAM" id="SSF52440">
    <property type="entry name" value="PreATP-grasp domain"/>
    <property type="match status" value="1"/>
</dbReference>
<organism evidence="8 9">
    <name type="scientific">Clytia hemisphaerica</name>
    <dbReference type="NCBI Taxonomy" id="252671"/>
    <lineage>
        <taxon>Eukaryota</taxon>
        <taxon>Metazoa</taxon>
        <taxon>Cnidaria</taxon>
        <taxon>Hydrozoa</taxon>
        <taxon>Hydroidolina</taxon>
        <taxon>Leptothecata</taxon>
        <taxon>Obeliida</taxon>
        <taxon>Clytiidae</taxon>
        <taxon>Clytia</taxon>
    </lineage>
</organism>
<dbReference type="InterPro" id="IPR013815">
    <property type="entry name" value="ATP_grasp_subdomain_1"/>
</dbReference>
<evidence type="ECO:0000256" key="2">
    <source>
        <dbReference type="ARBA" id="ARBA00022553"/>
    </source>
</evidence>
<dbReference type="GeneID" id="136824576"/>
<dbReference type="PANTHER" id="PTHR10841">
    <property type="entry name" value="SYNAPSIN"/>
    <property type="match status" value="1"/>
</dbReference>
<dbReference type="InterPro" id="IPR020897">
    <property type="entry name" value="Synapsin_pre-ATP-grasp_dom"/>
</dbReference>
<feature type="domain" description="ATP-grasp" evidence="7">
    <location>
        <begin position="194"/>
        <end position="373"/>
    </location>
</feature>
<evidence type="ECO:0000256" key="6">
    <source>
        <dbReference type="SAM" id="MobiDB-lite"/>
    </source>
</evidence>
<dbReference type="Gene3D" id="3.40.50.20">
    <property type="match status" value="1"/>
</dbReference>
<dbReference type="PRINTS" id="PR01368">
    <property type="entry name" value="SYNAPSIN"/>
</dbReference>
<sequence>MSVANRFRQSITKALSLTDIDDENAGQTQQNNKITSESIIAKSVNLFSKFTHSSNNSVNNIGGVRDERRQKTLLVIDGNKEHEWSRVFKGCSLHGIYDVRVEQVALSDLEVKSSSEKGASISMRVVRNGAVIARSLRPDFVLFREYVKGGDLKTDHTNVLLGLMHGLVPSVNSLLTTFNFLQKPVVYAELLKIRQRLGKENFPLIEQNYYQSYYEMLLPPSLPVVIKVGSANSGLGKVCVASPRGFQDVASLVSLTNTYATSESFLEGKFDLRIYKFGQRYKVYKRKSLCDAWKTNTGTSTVEEIALTERYKNWADECAGLFDGLDILSVEVIHTKDDKEYIIEVNNIPPSICPDKREDDMKCIANVVLKKMEKEFPPPQPPQNNAAGNTLTDAIQLISGPPSPNIPRANENIKLKSVVMNAQTTNLRPESAPPNEMNMESRNHFKRALNGGSVTNSNTSLNDLDTKDQSQSRQDQNRRGSLTGRFFSAFES</sequence>
<evidence type="ECO:0000259" key="7">
    <source>
        <dbReference type="PROSITE" id="PS50975"/>
    </source>
</evidence>
<name>A0A7M5XIV2_9CNID</name>
<dbReference type="InterPro" id="IPR011761">
    <property type="entry name" value="ATP-grasp"/>
</dbReference>
<dbReference type="Gene3D" id="3.30.470.20">
    <property type="entry name" value="ATP-grasp fold, B domain"/>
    <property type="match status" value="1"/>
</dbReference>
<feature type="compositionally biased region" description="Polar residues" evidence="6">
    <location>
        <begin position="452"/>
        <end position="463"/>
    </location>
</feature>
<accession>A0A7M5XIV2</accession>
<feature type="region of interest" description="Disordered" evidence="6">
    <location>
        <begin position="448"/>
        <end position="492"/>
    </location>
</feature>
<dbReference type="EnsemblMetazoa" id="CLYHEMT024322.1">
    <property type="protein sequence ID" value="CLYHEMP024322.1"/>
    <property type="gene ID" value="CLYHEMG024322"/>
</dbReference>
<dbReference type="PROSITE" id="PS50975">
    <property type="entry name" value="ATP_GRASP"/>
    <property type="match status" value="1"/>
</dbReference>
<dbReference type="SUPFAM" id="SSF56059">
    <property type="entry name" value="Glutathione synthetase ATP-binding domain-like"/>
    <property type="match status" value="1"/>
</dbReference>
<dbReference type="InterPro" id="IPR016185">
    <property type="entry name" value="PreATP-grasp_dom_sf"/>
</dbReference>
<keyword evidence="3" id="KW-0770">Synapse</keyword>
<feature type="compositionally biased region" description="Basic and acidic residues" evidence="6">
    <location>
        <begin position="464"/>
        <end position="478"/>
    </location>
</feature>
<evidence type="ECO:0000313" key="9">
    <source>
        <dbReference type="Proteomes" id="UP000594262"/>
    </source>
</evidence>
<evidence type="ECO:0000313" key="8">
    <source>
        <dbReference type="EnsemblMetazoa" id="CLYHEMP024322.1"/>
    </source>
</evidence>
<dbReference type="FunFam" id="3.30.470.20:FF:000059">
    <property type="entry name" value="Synapsin-3"/>
    <property type="match status" value="1"/>
</dbReference>
<evidence type="ECO:0000256" key="3">
    <source>
        <dbReference type="ARBA" id="ARBA00023018"/>
    </source>
</evidence>
<dbReference type="Gene3D" id="3.30.1490.20">
    <property type="entry name" value="ATP-grasp fold, A domain"/>
    <property type="match status" value="1"/>
</dbReference>
<dbReference type="RefSeq" id="XP_066936663.1">
    <property type="nucleotide sequence ID" value="XM_067080562.1"/>
</dbReference>
<evidence type="ECO:0000256" key="4">
    <source>
        <dbReference type="ARBA" id="ARBA00034103"/>
    </source>
</evidence>
<dbReference type="OrthoDB" id="10249572at2759"/>
<protein>
    <recommendedName>
        <fullName evidence="7">ATP-grasp domain-containing protein</fullName>
    </recommendedName>
</protein>
<keyword evidence="2" id="KW-0597">Phosphoprotein</keyword>
<dbReference type="GO" id="GO:0007269">
    <property type="term" value="P:neurotransmitter secretion"/>
    <property type="evidence" value="ECO:0007669"/>
    <property type="project" value="InterPro"/>
</dbReference>
<dbReference type="GO" id="GO:0030672">
    <property type="term" value="C:synaptic vesicle membrane"/>
    <property type="evidence" value="ECO:0007669"/>
    <property type="project" value="TreeGrafter"/>
</dbReference>
<dbReference type="GO" id="GO:0005524">
    <property type="term" value="F:ATP binding"/>
    <property type="evidence" value="ECO:0007669"/>
    <property type="project" value="UniProtKB-UniRule"/>
</dbReference>
<comment type="similarity">
    <text evidence="1">Belongs to the synapsin family.</text>
</comment>
<dbReference type="InterPro" id="IPR001359">
    <property type="entry name" value="Synapsin"/>
</dbReference>
<reference evidence="8" key="1">
    <citation type="submission" date="2021-01" db="UniProtKB">
        <authorList>
            <consortium name="EnsemblMetazoa"/>
        </authorList>
    </citation>
    <scope>IDENTIFICATION</scope>
</reference>
<comment type="subcellular location">
    <subcellularLocation>
        <location evidence="4">Synapse</location>
    </subcellularLocation>
</comment>
<dbReference type="AlphaFoldDB" id="A0A7M5XIV2"/>
<keyword evidence="9" id="KW-1185">Reference proteome</keyword>
<dbReference type="Proteomes" id="UP000594262">
    <property type="component" value="Unplaced"/>
</dbReference>
<evidence type="ECO:0000256" key="1">
    <source>
        <dbReference type="ARBA" id="ARBA00008243"/>
    </source>
</evidence>
<dbReference type="Pfam" id="PF02750">
    <property type="entry name" value="Synapsin_C"/>
    <property type="match status" value="1"/>
</dbReference>
<keyword evidence="5" id="KW-0067">ATP-binding</keyword>
<dbReference type="PANTHER" id="PTHR10841:SF17">
    <property type="entry name" value="SYNAPSIN"/>
    <property type="match status" value="1"/>
</dbReference>
<proteinExistence type="inferred from homology"/>
<dbReference type="InterPro" id="IPR020898">
    <property type="entry name" value="Synapsin_ATP-bd_dom"/>
</dbReference>